<dbReference type="Gramene" id="ONK55882">
    <property type="protein sequence ID" value="ONK55882"/>
    <property type="gene ID" value="A4U43_C10F1930"/>
</dbReference>
<evidence type="ECO:0000256" key="1">
    <source>
        <dbReference type="SAM" id="MobiDB-lite"/>
    </source>
</evidence>
<gene>
    <name evidence="2" type="ORF">A4U43_C10F1930</name>
</gene>
<dbReference type="AlphaFoldDB" id="A0A5P1E012"/>
<dbReference type="Proteomes" id="UP000243459">
    <property type="component" value="Chromosome 10"/>
</dbReference>
<sequence length="92" mass="10470">MRGGVRVMEPAGERRRRGGSGEVEGEFVVGEGRLEPLFQQEEEEEVTIDSKIEEEENQEDVINGSETKEDEINFDDNDDDDEPLKDPPFDVE</sequence>
<accession>A0A5P1E012</accession>
<feature type="compositionally biased region" description="Acidic residues" evidence="1">
    <location>
        <begin position="72"/>
        <end position="83"/>
    </location>
</feature>
<evidence type="ECO:0000313" key="2">
    <source>
        <dbReference type="EMBL" id="ONK55882.1"/>
    </source>
</evidence>
<reference evidence="3" key="1">
    <citation type="journal article" date="2017" name="Nat. Commun.">
        <title>The asparagus genome sheds light on the origin and evolution of a young Y chromosome.</title>
        <authorList>
            <person name="Harkess A."/>
            <person name="Zhou J."/>
            <person name="Xu C."/>
            <person name="Bowers J.E."/>
            <person name="Van der Hulst R."/>
            <person name="Ayyampalayam S."/>
            <person name="Mercati F."/>
            <person name="Riccardi P."/>
            <person name="McKain M.R."/>
            <person name="Kakrana A."/>
            <person name="Tang H."/>
            <person name="Ray J."/>
            <person name="Groenendijk J."/>
            <person name="Arikit S."/>
            <person name="Mathioni S.M."/>
            <person name="Nakano M."/>
            <person name="Shan H."/>
            <person name="Telgmann-Rauber A."/>
            <person name="Kanno A."/>
            <person name="Yue Z."/>
            <person name="Chen H."/>
            <person name="Li W."/>
            <person name="Chen Y."/>
            <person name="Xu X."/>
            <person name="Zhang Y."/>
            <person name="Luo S."/>
            <person name="Chen H."/>
            <person name="Gao J."/>
            <person name="Mao Z."/>
            <person name="Pires J.C."/>
            <person name="Luo M."/>
            <person name="Kudrna D."/>
            <person name="Wing R.A."/>
            <person name="Meyers B.C."/>
            <person name="Yi K."/>
            <person name="Kong H."/>
            <person name="Lavrijsen P."/>
            <person name="Sunseri F."/>
            <person name="Falavigna A."/>
            <person name="Ye Y."/>
            <person name="Leebens-Mack J.H."/>
            <person name="Chen G."/>
        </authorList>
    </citation>
    <scope>NUCLEOTIDE SEQUENCE [LARGE SCALE GENOMIC DNA]</scope>
    <source>
        <strain evidence="3">cv. DH0086</strain>
    </source>
</reference>
<proteinExistence type="predicted"/>
<feature type="compositionally biased region" description="Acidic residues" evidence="1">
    <location>
        <begin position="40"/>
        <end position="59"/>
    </location>
</feature>
<organism evidence="2 3">
    <name type="scientific">Asparagus officinalis</name>
    <name type="common">Garden asparagus</name>
    <dbReference type="NCBI Taxonomy" id="4686"/>
    <lineage>
        <taxon>Eukaryota</taxon>
        <taxon>Viridiplantae</taxon>
        <taxon>Streptophyta</taxon>
        <taxon>Embryophyta</taxon>
        <taxon>Tracheophyta</taxon>
        <taxon>Spermatophyta</taxon>
        <taxon>Magnoliopsida</taxon>
        <taxon>Liliopsida</taxon>
        <taxon>Asparagales</taxon>
        <taxon>Asparagaceae</taxon>
        <taxon>Asparagoideae</taxon>
        <taxon>Asparagus</taxon>
    </lineage>
</organism>
<feature type="region of interest" description="Disordered" evidence="1">
    <location>
        <begin position="1"/>
        <end position="92"/>
    </location>
</feature>
<keyword evidence="3" id="KW-1185">Reference proteome</keyword>
<name>A0A5P1E012_ASPOF</name>
<dbReference type="EMBL" id="CM007390">
    <property type="protein sequence ID" value="ONK55882.1"/>
    <property type="molecule type" value="Genomic_DNA"/>
</dbReference>
<protein>
    <submittedName>
        <fullName evidence="2">Uncharacterized protein</fullName>
    </submittedName>
</protein>
<evidence type="ECO:0000313" key="3">
    <source>
        <dbReference type="Proteomes" id="UP000243459"/>
    </source>
</evidence>